<proteinExistence type="predicted"/>
<protein>
    <submittedName>
        <fullName evidence="1">Uncharacterized protein</fullName>
    </submittedName>
</protein>
<evidence type="ECO:0000313" key="2">
    <source>
        <dbReference type="Proteomes" id="UP000265520"/>
    </source>
</evidence>
<accession>A0A392PZC9</accession>
<comment type="caution">
    <text evidence="1">The sequence shown here is derived from an EMBL/GenBank/DDBJ whole genome shotgun (WGS) entry which is preliminary data.</text>
</comment>
<sequence length="83" mass="9458">DGCQARFSDDKWLDDKLKIIDYIYGSNPSSDIRDWKVQDIVSATGEWDYDMIPQLVPSRVLQKLHAVLPLNASNGPDVPWWPG</sequence>
<dbReference type="EMBL" id="LXQA010104361">
    <property type="protein sequence ID" value="MCI17204.1"/>
    <property type="molecule type" value="Genomic_DNA"/>
</dbReference>
<organism evidence="1 2">
    <name type="scientific">Trifolium medium</name>
    <dbReference type="NCBI Taxonomy" id="97028"/>
    <lineage>
        <taxon>Eukaryota</taxon>
        <taxon>Viridiplantae</taxon>
        <taxon>Streptophyta</taxon>
        <taxon>Embryophyta</taxon>
        <taxon>Tracheophyta</taxon>
        <taxon>Spermatophyta</taxon>
        <taxon>Magnoliopsida</taxon>
        <taxon>eudicotyledons</taxon>
        <taxon>Gunneridae</taxon>
        <taxon>Pentapetalae</taxon>
        <taxon>rosids</taxon>
        <taxon>fabids</taxon>
        <taxon>Fabales</taxon>
        <taxon>Fabaceae</taxon>
        <taxon>Papilionoideae</taxon>
        <taxon>50 kb inversion clade</taxon>
        <taxon>NPAAA clade</taxon>
        <taxon>Hologalegina</taxon>
        <taxon>IRL clade</taxon>
        <taxon>Trifolieae</taxon>
        <taxon>Trifolium</taxon>
    </lineage>
</organism>
<evidence type="ECO:0000313" key="1">
    <source>
        <dbReference type="EMBL" id="MCI17204.1"/>
    </source>
</evidence>
<reference evidence="1 2" key="1">
    <citation type="journal article" date="2018" name="Front. Plant Sci.">
        <title>Red Clover (Trifolium pratense) and Zigzag Clover (T. medium) - A Picture of Genomic Similarities and Differences.</title>
        <authorList>
            <person name="Dluhosova J."/>
            <person name="Istvanek J."/>
            <person name="Nedelnik J."/>
            <person name="Repkova J."/>
        </authorList>
    </citation>
    <scope>NUCLEOTIDE SEQUENCE [LARGE SCALE GENOMIC DNA]</scope>
    <source>
        <strain evidence="2">cv. 10/8</strain>
        <tissue evidence="1">Leaf</tissue>
    </source>
</reference>
<dbReference type="AlphaFoldDB" id="A0A392PZC9"/>
<name>A0A392PZC9_9FABA</name>
<feature type="non-terminal residue" evidence="1">
    <location>
        <position position="1"/>
    </location>
</feature>
<dbReference type="Proteomes" id="UP000265520">
    <property type="component" value="Unassembled WGS sequence"/>
</dbReference>
<keyword evidence="2" id="KW-1185">Reference proteome</keyword>